<dbReference type="AlphaFoldDB" id="A0A9P5X513"/>
<sequence length="313" mass="34931">MGDTPLDQEVAVVFTAALAFGLYFSTFLSCCRWLLFSDEGWRVRRDIKWPTVTVTVLIFGCNIIYLSWALHWTMVRTFHVANSPEIPYETPEWAGIVSCTVGITEVLLADIVVIYRCWTVYERQVSIIMAPVFLWLAGFVCNILQIYLQSAHIKNPNIGPYAWGSVTMNAGPGIVLVPFWISTILLNAYVSVALIWRIYRTAQECKFSAPVEHLHFFIRVISESGFLYFTVTTAHFVSWFGKSLFATDIMSALNAAVLGIAFDWFLIRVAMSNAAEAAKEGTRASEKGCISTMEFGGSSASEFLSDDGTAVIM</sequence>
<feature type="transmembrane region" description="Helical" evidence="1">
    <location>
        <begin position="93"/>
        <end position="115"/>
    </location>
</feature>
<feature type="transmembrane region" description="Helical" evidence="1">
    <location>
        <begin position="216"/>
        <end position="237"/>
    </location>
</feature>
<gene>
    <name evidence="2" type="ORF">P691DRAFT_678874</name>
</gene>
<feature type="transmembrane region" description="Helical" evidence="1">
    <location>
        <begin position="249"/>
        <end position="267"/>
    </location>
</feature>
<keyword evidence="1" id="KW-0472">Membrane</keyword>
<feature type="transmembrane region" description="Helical" evidence="1">
    <location>
        <begin position="47"/>
        <end position="73"/>
    </location>
</feature>
<name>A0A9P5X513_9AGAR</name>
<evidence type="ECO:0000313" key="3">
    <source>
        <dbReference type="Proteomes" id="UP000807342"/>
    </source>
</evidence>
<evidence type="ECO:0000313" key="2">
    <source>
        <dbReference type="EMBL" id="KAF9443759.1"/>
    </source>
</evidence>
<feature type="transmembrane region" description="Helical" evidence="1">
    <location>
        <begin position="12"/>
        <end position="35"/>
    </location>
</feature>
<accession>A0A9P5X513</accession>
<evidence type="ECO:0000256" key="1">
    <source>
        <dbReference type="SAM" id="Phobius"/>
    </source>
</evidence>
<dbReference type="Proteomes" id="UP000807342">
    <property type="component" value="Unassembled WGS sequence"/>
</dbReference>
<feature type="transmembrane region" description="Helical" evidence="1">
    <location>
        <begin position="127"/>
        <end position="148"/>
    </location>
</feature>
<keyword evidence="3" id="KW-1185">Reference proteome</keyword>
<dbReference type="OrthoDB" id="3357408at2759"/>
<organism evidence="2 3">
    <name type="scientific">Macrolepiota fuliginosa MF-IS2</name>
    <dbReference type="NCBI Taxonomy" id="1400762"/>
    <lineage>
        <taxon>Eukaryota</taxon>
        <taxon>Fungi</taxon>
        <taxon>Dikarya</taxon>
        <taxon>Basidiomycota</taxon>
        <taxon>Agaricomycotina</taxon>
        <taxon>Agaricomycetes</taxon>
        <taxon>Agaricomycetidae</taxon>
        <taxon>Agaricales</taxon>
        <taxon>Agaricineae</taxon>
        <taxon>Agaricaceae</taxon>
        <taxon>Macrolepiota</taxon>
    </lineage>
</organism>
<feature type="transmembrane region" description="Helical" evidence="1">
    <location>
        <begin position="173"/>
        <end position="196"/>
    </location>
</feature>
<reference evidence="2" key="1">
    <citation type="submission" date="2020-11" db="EMBL/GenBank/DDBJ databases">
        <authorList>
            <consortium name="DOE Joint Genome Institute"/>
            <person name="Ahrendt S."/>
            <person name="Riley R."/>
            <person name="Andreopoulos W."/>
            <person name="Labutti K."/>
            <person name="Pangilinan J."/>
            <person name="Ruiz-Duenas F.J."/>
            <person name="Barrasa J.M."/>
            <person name="Sanchez-Garcia M."/>
            <person name="Camarero S."/>
            <person name="Miyauchi S."/>
            <person name="Serrano A."/>
            <person name="Linde D."/>
            <person name="Babiker R."/>
            <person name="Drula E."/>
            <person name="Ayuso-Fernandez I."/>
            <person name="Pacheco R."/>
            <person name="Padilla G."/>
            <person name="Ferreira P."/>
            <person name="Barriuso J."/>
            <person name="Kellner H."/>
            <person name="Castanera R."/>
            <person name="Alfaro M."/>
            <person name="Ramirez L."/>
            <person name="Pisabarro A.G."/>
            <person name="Kuo A."/>
            <person name="Tritt A."/>
            <person name="Lipzen A."/>
            <person name="He G."/>
            <person name="Yan M."/>
            <person name="Ng V."/>
            <person name="Cullen D."/>
            <person name="Martin F."/>
            <person name="Rosso M.-N."/>
            <person name="Henrissat B."/>
            <person name="Hibbett D."/>
            <person name="Martinez A.T."/>
            <person name="Grigoriev I.V."/>
        </authorList>
    </citation>
    <scope>NUCLEOTIDE SEQUENCE</scope>
    <source>
        <strain evidence="2">MF-IS2</strain>
    </source>
</reference>
<comment type="caution">
    <text evidence="2">The sequence shown here is derived from an EMBL/GenBank/DDBJ whole genome shotgun (WGS) entry which is preliminary data.</text>
</comment>
<proteinExistence type="predicted"/>
<protein>
    <submittedName>
        <fullName evidence="2">Uncharacterized protein</fullName>
    </submittedName>
</protein>
<keyword evidence="1" id="KW-1133">Transmembrane helix</keyword>
<keyword evidence="1" id="KW-0812">Transmembrane</keyword>
<dbReference type="EMBL" id="MU151438">
    <property type="protein sequence ID" value="KAF9443759.1"/>
    <property type="molecule type" value="Genomic_DNA"/>
</dbReference>